<name>Q7ML21_VIBVY</name>
<dbReference type="GO" id="GO:0006098">
    <property type="term" value="P:pentose-phosphate shunt"/>
    <property type="evidence" value="ECO:0007669"/>
    <property type="project" value="UniProtKB-UniPathway"/>
</dbReference>
<feature type="domain" description="Glucosamine/galactosamine-6-phosphate isomerase" evidence="9">
    <location>
        <begin position="24"/>
        <end position="249"/>
    </location>
</feature>
<dbReference type="InterPro" id="IPR039104">
    <property type="entry name" value="6PGL"/>
</dbReference>
<accession>Q7ML21</accession>
<dbReference type="FunFam" id="3.40.50.1360:FF:000015">
    <property type="entry name" value="Hexose-6-phosphate dehydrogenase/glucose 1-dehydrogenase"/>
    <property type="match status" value="1"/>
</dbReference>
<evidence type="ECO:0000256" key="6">
    <source>
        <dbReference type="ARBA" id="ARBA00020337"/>
    </source>
</evidence>
<dbReference type="InterPro" id="IPR005900">
    <property type="entry name" value="6-phosphogluconolactonase_DevB"/>
</dbReference>
<comment type="pathway">
    <text evidence="3 8">Carbohydrate degradation; pentose phosphate pathway; D-ribulose 5-phosphate from D-glucose 6-phosphate (oxidative stage): step 2/3.</text>
</comment>
<evidence type="ECO:0000259" key="9">
    <source>
        <dbReference type="Pfam" id="PF01182"/>
    </source>
</evidence>
<dbReference type="HOGENOM" id="CLU_053947_4_0_6"/>
<dbReference type="UniPathway" id="UPA00115">
    <property type="reaction ID" value="UER00409"/>
</dbReference>
<dbReference type="KEGG" id="vvy:VV1606"/>
<dbReference type="InterPro" id="IPR006148">
    <property type="entry name" value="Glc/Gal-6P_isomerase"/>
</dbReference>
<protein>
    <recommendedName>
        <fullName evidence="6 8">6-phosphogluconolactonase</fullName>
        <shortName evidence="8">6PGL</shortName>
        <ecNumber evidence="5 8">3.1.1.31</ecNumber>
    </recommendedName>
</protein>
<evidence type="ECO:0000256" key="2">
    <source>
        <dbReference type="ARBA" id="ARBA00002681"/>
    </source>
</evidence>
<dbReference type="SUPFAM" id="SSF100950">
    <property type="entry name" value="NagB/RpiA/CoA transferase-like"/>
    <property type="match status" value="1"/>
</dbReference>
<evidence type="ECO:0000256" key="5">
    <source>
        <dbReference type="ARBA" id="ARBA00013198"/>
    </source>
</evidence>
<dbReference type="PANTHER" id="PTHR11054">
    <property type="entry name" value="6-PHOSPHOGLUCONOLACTONASE"/>
    <property type="match status" value="1"/>
</dbReference>
<evidence type="ECO:0000256" key="4">
    <source>
        <dbReference type="ARBA" id="ARBA00010662"/>
    </source>
</evidence>
<dbReference type="Proteomes" id="UP000002675">
    <property type="component" value="Chromosome I"/>
</dbReference>
<dbReference type="InterPro" id="IPR037171">
    <property type="entry name" value="NagB/RpiA_transferase-like"/>
</dbReference>
<dbReference type="AlphaFoldDB" id="Q7ML21"/>
<dbReference type="EMBL" id="BA000037">
    <property type="protein sequence ID" value="BAC94370.1"/>
    <property type="molecule type" value="Genomic_DNA"/>
</dbReference>
<evidence type="ECO:0000313" key="11">
    <source>
        <dbReference type="Proteomes" id="UP000002675"/>
    </source>
</evidence>
<dbReference type="eggNOG" id="COG0363">
    <property type="taxonomic scope" value="Bacteria"/>
</dbReference>
<keyword evidence="7 8" id="KW-0378">Hydrolase</keyword>
<comment type="function">
    <text evidence="2 8">Hydrolysis of 6-phosphogluconolactone to 6-phosphogluconate.</text>
</comment>
<dbReference type="GO" id="GO:0017057">
    <property type="term" value="F:6-phosphogluconolactonase activity"/>
    <property type="evidence" value="ECO:0007669"/>
    <property type="project" value="UniProtKB-UniRule"/>
</dbReference>
<gene>
    <name evidence="8" type="primary">pgl</name>
    <name evidence="10" type="ordered locus">VV1606</name>
</gene>
<dbReference type="NCBIfam" id="TIGR01198">
    <property type="entry name" value="pgl"/>
    <property type="match status" value="1"/>
</dbReference>
<dbReference type="EC" id="3.1.1.31" evidence="5 8"/>
<organism evidence="10 11">
    <name type="scientific">Vibrio vulnificus (strain YJ016)</name>
    <dbReference type="NCBI Taxonomy" id="196600"/>
    <lineage>
        <taxon>Bacteria</taxon>
        <taxon>Pseudomonadati</taxon>
        <taxon>Pseudomonadota</taxon>
        <taxon>Gammaproteobacteria</taxon>
        <taxon>Vibrionales</taxon>
        <taxon>Vibrionaceae</taxon>
        <taxon>Vibrio</taxon>
    </lineage>
</organism>
<sequence>MAFPMQKPNRYGLLRTMINHKIYQTAEQVVESLANDMKAFSEMGRPVHISLSGGSTPKMLFKLLASETYATSIQWQNLHFWWGDERCVAPDDAESNYGEANALLFSKLRELSQVSIPAENIHRIRGEEQPEVEAARFAKEMADVIPTDNGTPVFDWILLGVGADGHTASLFPGQTNYDDENLSVLASHPESGQIRVSKTARVLEAAKRISYLVLGAGKADIVEEINSNPAEELPYPAAKIHAKAGLTEWYLDLDAAAKIA</sequence>
<evidence type="ECO:0000256" key="8">
    <source>
        <dbReference type="RuleBase" id="RU365095"/>
    </source>
</evidence>
<dbReference type="Gene3D" id="3.40.50.1360">
    <property type="match status" value="1"/>
</dbReference>
<proteinExistence type="inferred from homology"/>
<dbReference type="Pfam" id="PF01182">
    <property type="entry name" value="Glucosamine_iso"/>
    <property type="match status" value="1"/>
</dbReference>
<dbReference type="STRING" id="672.VV93_v1c14820"/>
<comment type="similarity">
    <text evidence="4 8">Belongs to the glucosamine/galactosamine-6-phosphate isomerase family. 6-phosphogluconolactonase subfamily.</text>
</comment>
<dbReference type="GO" id="GO:0005975">
    <property type="term" value="P:carbohydrate metabolic process"/>
    <property type="evidence" value="ECO:0007669"/>
    <property type="project" value="UniProtKB-UniRule"/>
</dbReference>
<evidence type="ECO:0000313" key="10">
    <source>
        <dbReference type="EMBL" id="BAC94370.1"/>
    </source>
</evidence>
<evidence type="ECO:0000256" key="3">
    <source>
        <dbReference type="ARBA" id="ARBA00004961"/>
    </source>
</evidence>
<evidence type="ECO:0000256" key="1">
    <source>
        <dbReference type="ARBA" id="ARBA00000832"/>
    </source>
</evidence>
<reference evidence="10 11" key="1">
    <citation type="journal article" date="2003" name="Genome Res.">
        <title>Comparative genome analysis of Vibrio vulnificus, a marine pathogen.</title>
        <authorList>
            <person name="Chen C.Y."/>
            <person name="Wu K.M."/>
            <person name="Chang Y.C."/>
            <person name="Chang C.H."/>
            <person name="Tsai H.C."/>
            <person name="Liao T.L."/>
            <person name="Liu Y.M."/>
            <person name="Chen H.J."/>
            <person name="Shen A.B."/>
            <person name="Li J.C."/>
            <person name="Su T.L."/>
            <person name="Shao C.P."/>
            <person name="Lee C.T."/>
            <person name="Hor L.I."/>
            <person name="Tsai S.F."/>
        </authorList>
    </citation>
    <scope>NUCLEOTIDE SEQUENCE [LARGE SCALE GENOMIC DNA]</scope>
    <source>
        <strain evidence="10 11">YJ016</strain>
    </source>
</reference>
<dbReference type="CDD" id="cd01400">
    <property type="entry name" value="6PGL"/>
    <property type="match status" value="1"/>
</dbReference>
<evidence type="ECO:0000256" key="7">
    <source>
        <dbReference type="ARBA" id="ARBA00022801"/>
    </source>
</evidence>
<comment type="catalytic activity">
    <reaction evidence="1 8">
        <text>6-phospho-D-glucono-1,5-lactone + H2O = 6-phospho-D-gluconate + H(+)</text>
        <dbReference type="Rhea" id="RHEA:12556"/>
        <dbReference type="ChEBI" id="CHEBI:15377"/>
        <dbReference type="ChEBI" id="CHEBI:15378"/>
        <dbReference type="ChEBI" id="CHEBI:57955"/>
        <dbReference type="ChEBI" id="CHEBI:58759"/>
        <dbReference type="EC" id="3.1.1.31"/>
    </reaction>
</comment>
<dbReference type="PANTHER" id="PTHR11054:SF0">
    <property type="entry name" value="6-PHOSPHOGLUCONOLACTONASE"/>
    <property type="match status" value="1"/>
</dbReference>